<protein>
    <recommendedName>
        <fullName evidence="2">LisH domain-containing protein</fullName>
    </recommendedName>
</protein>
<accession>A0A8T0B862</accession>
<dbReference type="GO" id="GO:0005814">
    <property type="term" value="C:centriole"/>
    <property type="evidence" value="ECO:0007669"/>
    <property type="project" value="TreeGrafter"/>
</dbReference>
<dbReference type="Proteomes" id="UP000606274">
    <property type="component" value="Unassembled WGS sequence"/>
</dbReference>
<dbReference type="EMBL" id="JABFDY010000009">
    <property type="protein sequence ID" value="KAF7703148.1"/>
    <property type="molecule type" value="Genomic_DNA"/>
</dbReference>
<organism evidence="3 4">
    <name type="scientific">Silurus meridionalis</name>
    <name type="common">Southern catfish</name>
    <name type="synonym">Silurus soldatovi meridionalis</name>
    <dbReference type="NCBI Taxonomy" id="175797"/>
    <lineage>
        <taxon>Eukaryota</taxon>
        <taxon>Metazoa</taxon>
        <taxon>Chordata</taxon>
        <taxon>Craniata</taxon>
        <taxon>Vertebrata</taxon>
        <taxon>Euteleostomi</taxon>
        <taxon>Actinopterygii</taxon>
        <taxon>Neopterygii</taxon>
        <taxon>Teleostei</taxon>
        <taxon>Ostariophysi</taxon>
        <taxon>Siluriformes</taxon>
        <taxon>Siluridae</taxon>
        <taxon>Silurus</taxon>
    </lineage>
</organism>
<proteinExistence type="predicted"/>
<evidence type="ECO:0000313" key="4">
    <source>
        <dbReference type="Proteomes" id="UP000606274"/>
    </source>
</evidence>
<dbReference type="InterPro" id="IPR040369">
    <property type="entry name" value="ARMC9"/>
</dbReference>
<dbReference type="SUPFAM" id="SSF48371">
    <property type="entry name" value="ARM repeat"/>
    <property type="match status" value="1"/>
</dbReference>
<dbReference type="PANTHER" id="PTHR14881">
    <property type="entry name" value="LISH DOMAIN-CONTAINING PROTEIN ARMC9"/>
    <property type="match status" value="1"/>
</dbReference>
<dbReference type="AlphaFoldDB" id="A0A8T0B862"/>
<evidence type="ECO:0000313" key="3">
    <source>
        <dbReference type="EMBL" id="KAF7703148.1"/>
    </source>
</evidence>
<gene>
    <name evidence="3" type="ORF">HF521_022155</name>
</gene>
<feature type="compositionally biased region" description="Polar residues" evidence="1">
    <location>
        <begin position="264"/>
        <end position="281"/>
    </location>
</feature>
<evidence type="ECO:0000256" key="1">
    <source>
        <dbReference type="SAM" id="MobiDB-lite"/>
    </source>
</evidence>
<feature type="compositionally biased region" description="Polar residues" evidence="1">
    <location>
        <begin position="187"/>
        <end position="199"/>
    </location>
</feature>
<feature type="compositionally biased region" description="Polar residues" evidence="1">
    <location>
        <begin position="209"/>
        <end position="236"/>
    </location>
</feature>
<dbReference type="GO" id="GO:0060271">
    <property type="term" value="P:cilium assembly"/>
    <property type="evidence" value="ECO:0007669"/>
    <property type="project" value="InterPro"/>
</dbReference>
<evidence type="ECO:0000259" key="2">
    <source>
        <dbReference type="Pfam" id="PF21050"/>
    </source>
</evidence>
<name>A0A8T0B862_SILME</name>
<dbReference type="PANTHER" id="PTHR14881:SF4">
    <property type="entry name" value="LISH DOMAIN-CONTAINING PROTEIN ARMC9"/>
    <property type="match status" value="1"/>
</dbReference>
<dbReference type="Pfam" id="PF21050">
    <property type="entry name" value="ARMC9_ARM"/>
    <property type="match status" value="1"/>
</dbReference>
<dbReference type="InterPro" id="IPR016024">
    <property type="entry name" value="ARM-type_fold"/>
</dbReference>
<comment type="caution">
    <text evidence="3">The sequence shown here is derived from an EMBL/GenBank/DDBJ whole genome shotgun (WGS) entry which is preliminary data.</text>
</comment>
<keyword evidence="4" id="KW-1185">Reference proteome</keyword>
<feature type="domain" description="LisH" evidence="2">
    <location>
        <begin position="1"/>
        <end position="96"/>
    </location>
</feature>
<feature type="region of interest" description="Disordered" evidence="1">
    <location>
        <begin position="95"/>
        <end position="141"/>
    </location>
</feature>
<feature type="compositionally biased region" description="Acidic residues" evidence="1">
    <location>
        <begin position="105"/>
        <end position="118"/>
    </location>
</feature>
<sequence length="281" mass="31757">MEYAVTLLMSLSLRTQGKRKCTEKSKHVLKVLKDLLGHESREIRYFVNGALYSILSVPTLRQEAKEMSLEEILRCYMKEDNPELNRQMEFIIKQLNSEDTPKDELESEDEEEDEENDEVVIKPDLDKEEDLQPQPDELSGEQLLTTEYLGIMTNIAKVKRWSIHASQSADDPLRRPDLPNSHRNTELDSSFNSRPSTSESMRRLLDSVCRSSQGSVGSDMNAHSHSDVTVQTTTPRSAGDDIGGGVLPKVRPLGPHFSPKEPQQRVSKPNSATHSAQSNRK</sequence>
<dbReference type="InterPro" id="IPR048959">
    <property type="entry name" value="ARMC9_ARM_dom"/>
</dbReference>
<feature type="region of interest" description="Disordered" evidence="1">
    <location>
        <begin position="166"/>
        <end position="281"/>
    </location>
</feature>
<reference evidence="3" key="1">
    <citation type="submission" date="2020-08" db="EMBL/GenBank/DDBJ databases">
        <title>Chromosome-level assembly of Southern catfish (Silurus meridionalis) provides insights into visual adaptation to the nocturnal and benthic lifestyles.</title>
        <authorList>
            <person name="Zhang Y."/>
            <person name="Wang D."/>
            <person name="Peng Z."/>
        </authorList>
    </citation>
    <scope>NUCLEOTIDE SEQUENCE</scope>
    <source>
        <strain evidence="3">SWU-2019-XX</strain>
        <tissue evidence="3">Muscle</tissue>
    </source>
</reference>
<dbReference type="GO" id="GO:0097542">
    <property type="term" value="C:ciliary tip"/>
    <property type="evidence" value="ECO:0007669"/>
    <property type="project" value="TreeGrafter"/>
</dbReference>
<dbReference type="GO" id="GO:0036064">
    <property type="term" value="C:ciliary basal body"/>
    <property type="evidence" value="ECO:0007669"/>
    <property type="project" value="InterPro"/>
</dbReference>